<dbReference type="GeneID" id="111730593"/>
<feature type="region of interest" description="Disordered" evidence="1">
    <location>
        <begin position="41"/>
        <end position="95"/>
    </location>
</feature>
<name>A0A6P6BRN9_PTEVA</name>
<dbReference type="RefSeq" id="XP_023377675.1">
    <property type="nucleotide sequence ID" value="XM_023521907.1"/>
</dbReference>
<gene>
    <name evidence="3" type="primary">LOC111730593</name>
</gene>
<feature type="compositionally biased region" description="Acidic residues" evidence="1">
    <location>
        <begin position="42"/>
        <end position="75"/>
    </location>
</feature>
<reference evidence="3" key="1">
    <citation type="submission" date="2025-08" db="UniProtKB">
        <authorList>
            <consortium name="RefSeq"/>
        </authorList>
    </citation>
    <scope>IDENTIFICATION</scope>
    <source>
        <tissue evidence="3">Kidney</tissue>
    </source>
</reference>
<evidence type="ECO:0000313" key="3">
    <source>
        <dbReference type="RefSeq" id="XP_023377675.1"/>
    </source>
</evidence>
<dbReference type="AlphaFoldDB" id="A0A6P6BRN9"/>
<proteinExistence type="predicted"/>
<evidence type="ECO:0000313" key="2">
    <source>
        <dbReference type="Proteomes" id="UP000515202"/>
    </source>
</evidence>
<protein>
    <submittedName>
        <fullName evidence="3">Uncharacterized protein LOC111730593</fullName>
    </submittedName>
</protein>
<organism evidence="2 3">
    <name type="scientific">Pteropus vampyrus</name>
    <name type="common">Large flying fox</name>
    <dbReference type="NCBI Taxonomy" id="132908"/>
    <lineage>
        <taxon>Eukaryota</taxon>
        <taxon>Metazoa</taxon>
        <taxon>Chordata</taxon>
        <taxon>Craniata</taxon>
        <taxon>Vertebrata</taxon>
        <taxon>Euteleostomi</taxon>
        <taxon>Mammalia</taxon>
        <taxon>Eutheria</taxon>
        <taxon>Laurasiatheria</taxon>
        <taxon>Chiroptera</taxon>
        <taxon>Yinpterochiroptera</taxon>
        <taxon>Pteropodoidea</taxon>
        <taxon>Pteropodidae</taxon>
        <taxon>Pteropodinae</taxon>
        <taxon>Pteropus</taxon>
    </lineage>
</organism>
<accession>A0A6P6BRN9</accession>
<dbReference type="KEGG" id="pvp:111730593"/>
<evidence type="ECO:0000256" key="1">
    <source>
        <dbReference type="SAM" id="MobiDB-lite"/>
    </source>
</evidence>
<keyword evidence="2" id="KW-1185">Reference proteome</keyword>
<sequence length="95" mass="10091">MLGGGASKCKCPEVGMSLVSILRTLPNNNLWNHLRNLTCNNDDGDISDDDRDGVNDDYGDDIDDDDDVDDSDNDGDNVYADNVGDGGCVSLPGLP</sequence>
<dbReference type="Proteomes" id="UP000515202">
    <property type="component" value="Unplaced"/>
</dbReference>